<reference evidence="7 8" key="1">
    <citation type="submission" date="2016-08" db="EMBL/GenBank/DDBJ databases">
        <title>Evolution of the type three secretion system and type three effector repertoires in Xanthomonas.</title>
        <authorList>
            <person name="Merda D."/>
            <person name="Briand M."/>
            <person name="Bosis E."/>
            <person name="Rousseau C."/>
            <person name="Portier P."/>
            <person name="Jacques M.-A."/>
            <person name="Fischer-Le Saux M."/>
        </authorList>
    </citation>
    <scope>NUCLEOTIDE SEQUENCE [LARGE SCALE GENOMIC DNA]</scope>
    <source>
        <strain evidence="7 8">CFBP 3122</strain>
    </source>
</reference>
<sequence length="183" mass="21219">MARIRGSNTKPELVLRRLLWSRGLRYRLGLRIEGARPDLVFPAQQLLVFVDGCFWHGCTHHYVRPRSREAFWAEKLADNTARDRRQTGALLLAGWHVLRLWEHEINLNPFAAAERVIQCLSETARIFGPRPVVINVSQASHDSTQEIWSIEDLLDPNVKHVEWRSRKPARASLVSSERLRNDE</sequence>
<keyword evidence="3" id="KW-0227">DNA damage</keyword>
<dbReference type="InterPro" id="IPR004603">
    <property type="entry name" value="DNA_mismatch_endonuc_vsr"/>
</dbReference>
<keyword evidence="2" id="KW-0255">Endonuclease</keyword>
<name>A0A2S6Z8E1_9XANT</name>
<dbReference type="InterPro" id="IPR011335">
    <property type="entry name" value="Restrct_endonuc-II-like"/>
</dbReference>
<evidence type="ECO:0000256" key="6">
    <source>
        <dbReference type="ARBA" id="ARBA00029466"/>
    </source>
</evidence>
<dbReference type="AlphaFoldDB" id="A0A2S6Z8E1"/>
<dbReference type="NCBIfam" id="TIGR00632">
    <property type="entry name" value="vsr"/>
    <property type="match status" value="1"/>
</dbReference>
<protein>
    <recommendedName>
        <fullName evidence="9">Very short patch repair endonuclease</fullName>
    </recommendedName>
</protein>
<gene>
    <name evidence="7" type="ORF">XaplCFBP3122_02275</name>
</gene>
<dbReference type="CDD" id="cd00221">
    <property type="entry name" value="Vsr"/>
    <property type="match status" value="1"/>
</dbReference>
<comment type="similarity">
    <text evidence="6">Belongs to the Vsr family.</text>
</comment>
<keyword evidence="1" id="KW-0540">Nuclease</keyword>
<keyword evidence="4" id="KW-0378">Hydrolase</keyword>
<evidence type="ECO:0000256" key="3">
    <source>
        <dbReference type="ARBA" id="ARBA00022763"/>
    </source>
</evidence>
<dbReference type="GO" id="GO:0004519">
    <property type="term" value="F:endonuclease activity"/>
    <property type="evidence" value="ECO:0007669"/>
    <property type="project" value="UniProtKB-KW"/>
</dbReference>
<evidence type="ECO:0008006" key="9">
    <source>
        <dbReference type="Google" id="ProtNLM"/>
    </source>
</evidence>
<dbReference type="Gene3D" id="3.40.960.10">
    <property type="entry name" value="VSR Endonuclease"/>
    <property type="match status" value="1"/>
</dbReference>
<evidence type="ECO:0000256" key="5">
    <source>
        <dbReference type="ARBA" id="ARBA00023204"/>
    </source>
</evidence>
<dbReference type="GO" id="GO:0016787">
    <property type="term" value="F:hydrolase activity"/>
    <property type="evidence" value="ECO:0007669"/>
    <property type="project" value="UniProtKB-KW"/>
</dbReference>
<evidence type="ECO:0000256" key="2">
    <source>
        <dbReference type="ARBA" id="ARBA00022759"/>
    </source>
</evidence>
<keyword evidence="5" id="KW-0234">DNA repair</keyword>
<evidence type="ECO:0000256" key="1">
    <source>
        <dbReference type="ARBA" id="ARBA00022722"/>
    </source>
</evidence>
<evidence type="ECO:0000313" key="7">
    <source>
        <dbReference type="EMBL" id="PPT78146.1"/>
    </source>
</evidence>
<organism evidence="7 8">
    <name type="scientific">Xanthomonas arboricola pv. populi</name>
    <dbReference type="NCBI Taxonomy" id="487823"/>
    <lineage>
        <taxon>Bacteria</taxon>
        <taxon>Pseudomonadati</taxon>
        <taxon>Pseudomonadota</taxon>
        <taxon>Gammaproteobacteria</taxon>
        <taxon>Lysobacterales</taxon>
        <taxon>Lysobacteraceae</taxon>
        <taxon>Xanthomonas</taxon>
    </lineage>
</organism>
<dbReference type="Pfam" id="PF03852">
    <property type="entry name" value="Vsr"/>
    <property type="match status" value="1"/>
</dbReference>
<dbReference type="GO" id="GO:0006298">
    <property type="term" value="P:mismatch repair"/>
    <property type="evidence" value="ECO:0007669"/>
    <property type="project" value="InterPro"/>
</dbReference>
<dbReference type="EMBL" id="MIGV01000002">
    <property type="protein sequence ID" value="PPT78146.1"/>
    <property type="molecule type" value="Genomic_DNA"/>
</dbReference>
<accession>A0A2S6Z8E1</accession>
<dbReference type="SUPFAM" id="SSF52980">
    <property type="entry name" value="Restriction endonuclease-like"/>
    <property type="match status" value="1"/>
</dbReference>
<evidence type="ECO:0000313" key="8">
    <source>
        <dbReference type="Proteomes" id="UP000238270"/>
    </source>
</evidence>
<comment type="caution">
    <text evidence="7">The sequence shown here is derived from an EMBL/GenBank/DDBJ whole genome shotgun (WGS) entry which is preliminary data.</text>
</comment>
<dbReference type="Proteomes" id="UP000238270">
    <property type="component" value="Unassembled WGS sequence"/>
</dbReference>
<proteinExistence type="inferred from homology"/>
<evidence type="ECO:0000256" key="4">
    <source>
        <dbReference type="ARBA" id="ARBA00022801"/>
    </source>
</evidence>